<gene>
    <name evidence="1" type="primary">102R</name>
    <name evidence="1" type="ORF">IIV31_102R</name>
</gene>
<dbReference type="GeneID" id="19738686"/>
<organism evidence="1 2">
    <name type="scientific">Armadillidium vulgare iridescent virus</name>
    <dbReference type="NCBI Taxonomy" id="72201"/>
    <lineage>
        <taxon>Viruses</taxon>
        <taxon>Varidnaviria</taxon>
        <taxon>Bamfordvirae</taxon>
        <taxon>Nucleocytoviricota</taxon>
        <taxon>Megaviricetes</taxon>
        <taxon>Pimascovirales</taxon>
        <taxon>Pimascovirales incertae sedis</taxon>
        <taxon>Iridoviridae</taxon>
        <taxon>Betairidovirinae</taxon>
        <taxon>Iridovirus</taxon>
        <taxon>Iridovirus armadillidium1</taxon>
        <taxon>Invertebrate iridescent virus 31</taxon>
    </lineage>
</organism>
<evidence type="ECO:0000313" key="1">
    <source>
        <dbReference type="EMBL" id="CCV02474.1"/>
    </source>
</evidence>
<accession>A0A068QLQ2</accession>
<dbReference type="RefSeq" id="YP_009046716.1">
    <property type="nucleotide sequence ID" value="NC_024451.1"/>
</dbReference>
<name>A0A068QLQ2_9VIRU</name>
<proteinExistence type="predicted"/>
<dbReference type="EMBL" id="HF920637">
    <property type="protein sequence ID" value="CCV02474.1"/>
    <property type="molecule type" value="Genomic_DNA"/>
</dbReference>
<protein>
    <submittedName>
        <fullName evidence="1">Uncharacterized protein</fullName>
    </submittedName>
</protein>
<reference evidence="1 2" key="1">
    <citation type="journal article" date="2014" name="J. Gen. Virol.">
        <title>Genome sequence of a crustacean iridovirus, IIV31, isolated from the pill bug, Armadillidium vulgare.</title>
        <authorList>
            <person name="Piegu B."/>
            <person name="Guizard S."/>
            <person name="Yeping T."/>
            <person name="Cruaud C."/>
            <person name="Asgari S."/>
            <person name="Bideshi D.K."/>
            <person name="Federici B.A."/>
            <person name="Bigot Y."/>
        </authorList>
    </citation>
    <scope>NUCLEOTIDE SEQUENCE [LARGE SCALE GENOMIC DNA]</scope>
</reference>
<evidence type="ECO:0000313" key="2">
    <source>
        <dbReference type="Proteomes" id="UP000114278"/>
    </source>
</evidence>
<dbReference type="Proteomes" id="UP000114278">
    <property type="component" value="Segment"/>
</dbReference>
<sequence>MDSYLKRHEITTNMMTGMDTEDTVFKQYRVDGQHAFEDGCHQFLLSYLLEDQKTPQIICDLKRHMLSTRVLFDWLNQDGFLSVMPPHIVRLKIMKRFFFGFIGSIDDHESRKIYINKYFANIFSKSMFEDVITKRNDPKSKFNEVTQALGISVKNFEKNGDDTFLAWRDEWSKEKDVVLINRSVLSSGKYTTVIWFNNQMIGYEIGGNKKITEQSAFAKALKTFVEGSKK</sequence>
<dbReference type="KEGG" id="vg:19738686"/>
<keyword evidence="2" id="KW-1185">Reference proteome</keyword>